<feature type="repeat" description="TPR" evidence="1">
    <location>
        <begin position="322"/>
        <end position="355"/>
    </location>
</feature>
<dbReference type="SMART" id="SM00028">
    <property type="entry name" value="TPR"/>
    <property type="match status" value="7"/>
</dbReference>
<dbReference type="InterPro" id="IPR011990">
    <property type="entry name" value="TPR-like_helical_dom_sf"/>
</dbReference>
<dbReference type="PROSITE" id="PS50005">
    <property type="entry name" value="TPR"/>
    <property type="match status" value="4"/>
</dbReference>
<proteinExistence type="predicted"/>
<dbReference type="InterPro" id="IPR019734">
    <property type="entry name" value="TPR_rpt"/>
</dbReference>
<name>A0AAP2CG55_9BACT</name>
<organism evidence="2 3">
    <name type="scientific">Litoribacter ruber</name>
    <dbReference type="NCBI Taxonomy" id="702568"/>
    <lineage>
        <taxon>Bacteria</taxon>
        <taxon>Pseudomonadati</taxon>
        <taxon>Bacteroidota</taxon>
        <taxon>Cytophagia</taxon>
        <taxon>Cytophagales</taxon>
        <taxon>Cyclobacteriaceae</taxon>
        <taxon>Litoribacter</taxon>
    </lineage>
</organism>
<sequence>MNLFQNNISKAVLTLSIACFLGVGDTFAQEKLSRKERKELDKNVKGDRLFVEGQRYMMLEEYDKAYFYFGKAQELKPNEPAIKFKMAEILARANDTDKALELGKEAIELDPGNKYYNLLIAEVYKKKNKPAQAAEVLQGLMDSSDDNQHYILELASLYLTAQDFDNALSALDQAEEYYGVVEQLTVQKQRIYLRKNNLNKAIEEGEKLIEAHPGNSSYVLALVEILFNNGKGNEALALVEESLETYPQQPELQMAAFTLYKERGEREKANEYLRTAFESPELEGEVKAKAFAELMQEFRTDDREQLLQELEGHMVSLHPNDADVQTVLGDRELFAGNNEKALQYYQQSISIKPDNAHALQSVITLKFEMDQDFEAIEKYTEIGVDEFSDRAEFWFFDGTAKAAQKKHEEAKESLEQADKLNRGRNKQLSQLIYGQLGDTYHSLGEQEKAYEFYDKGLEINPNDEHILNNYAYFLSLSKSKLDKAKQMSEKLVRKFPDNSTYLDTHAWVLFQLEEFDQAKNYMEKALAADDSPSGIMYEHYGDILYQLGQKSEALKYWKKAEGKEEVTELLAQKIKNKQYYE</sequence>
<dbReference type="Pfam" id="PF00515">
    <property type="entry name" value="TPR_1"/>
    <property type="match status" value="1"/>
</dbReference>
<protein>
    <submittedName>
        <fullName evidence="2">Tetratricopeptide repeat protein</fullName>
    </submittedName>
</protein>
<dbReference type="AlphaFoldDB" id="A0AAP2CG55"/>
<evidence type="ECO:0000256" key="1">
    <source>
        <dbReference type="PROSITE-ProRule" id="PRU00339"/>
    </source>
</evidence>
<dbReference type="Pfam" id="PF13181">
    <property type="entry name" value="TPR_8"/>
    <property type="match status" value="2"/>
</dbReference>
<gene>
    <name evidence="2" type="ORF">KI659_02965</name>
</gene>
<dbReference type="Proteomes" id="UP001319104">
    <property type="component" value="Unassembled WGS sequence"/>
</dbReference>
<reference evidence="2 3" key="1">
    <citation type="submission" date="2021-05" db="EMBL/GenBank/DDBJ databases">
        <authorList>
            <person name="Zhang Z.D."/>
            <person name="Osman G."/>
        </authorList>
    </citation>
    <scope>NUCLEOTIDE SEQUENCE [LARGE SCALE GENOMIC DNA]</scope>
    <source>
        <strain evidence="2 3">KCTC 32217</strain>
    </source>
</reference>
<dbReference type="RefSeq" id="WP_213943837.1">
    <property type="nucleotide sequence ID" value="NZ_JAHCMY010000001.1"/>
</dbReference>
<feature type="repeat" description="TPR" evidence="1">
    <location>
        <begin position="80"/>
        <end position="113"/>
    </location>
</feature>
<dbReference type="Pfam" id="PF13432">
    <property type="entry name" value="TPR_16"/>
    <property type="match status" value="1"/>
</dbReference>
<dbReference type="Gene3D" id="1.25.40.10">
    <property type="entry name" value="Tetratricopeptide repeat domain"/>
    <property type="match status" value="4"/>
</dbReference>
<dbReference type="PANTHER" id="PTHR12558:SF13">
    <property type="entry name" value="CELL DIVISION CYCLE PROTEIN 27 HOMOLOG"/>
    <property type="match status" value="1"/>
</dbReference>
<dbReference type="PROSITE" id="PS50293">
    <property type="entry name" value="TPR_REGION"/>
    <property type="match status" value="1"/>
</dbReference>
<comment type="caution">
    <text evidence="2">The sequence shown here is derived from an EMBL/GenBank/DDBJ whole genome shotgun (WGS) entry which is preliminary data.</text>
</comment>
<keyword evidence="3" id="KW-1185">Reference proteome</keyword>
<feature type="repeat" description="TPR" evidence="1">
    <location>
        <begin position="430"/>
        <end position="463"/>
    </location>
</feature>
<evidence type="ECO:0000313" key="2">
    <source>
        <dbReference type="EMBL" id="MBS9522969.1"/>
    </source>
</evidence>
<keyword evidence="1" id="KW-0802">TPR repeat</keyword>
<dbReference type="SUPFAM" id="SSF48452">
    <property type="entry name" value="TPR-like"/>
    <property type="match status" value="2"/>
</dbReference>
<feature type="repeat" description="TPR" evidence="1">
    <location>
        <begin position="46"/>
        <end position="79"/>
    </location>
</feature>
<dbReference type="Pfam" id="PF14559">
    <property type="entry name" value="TPR_19"/>
    <property type="match status" value="2"/>
</dbReference>
<dbReference type="PANTHER" id="PTHR12558">
    <property type="entry name" value="CELL DIVISION CYCLE 16,23,27"/>
    <property type="match status" value="1"/>
</dbReference>
<accession>A0AAP2CG55</accession>
<dbReference type="EMBL" id="JAHCMY010000001">
    <property type="protein sequence ID" value="MBS9522969.1"/>
    <property type="molecule type" value="Genomic_DNA"/>
</dbReference>
<evidence type="ECO:0000313" key="3">
    <source>
        <dbReference type="Proteomes" id="UP001319104"/>
    </source>
</evidence>